<dbReference type="EMBL" id="CP137640">
    <property type="protein sequence ID" value="WVX80338.1"/>
    <property type="molecule type" value="Genomic_DNA"/>
</dbReference>
<name>A0ABZ2CA38_9BACI</name>
<evidence type="ECO:0000313" key="1">
    <source>
        <dbReference type="EMBL" id="WVX80338.1"/>
    </source>
</evidence>
<keyword evidence="2" id="KW-1185">Reference proteome</keyword>
<evidence type="ECO:0000313" key="2">
    <source>
        <dbReference type="Proteomes" id="UP001357223"/>
    </source>
</evidence>
<sequence>MKSIMQKIFSKKKKVNIELCQRNLDQFLDEESMLLFQAFFNADQVTVKEYTCLSQCELCKGSPYAKVNGEIITADHVKELISKLKELSN</sequence>
<protein>
    <submittedName>
        <fullName evidence="1">DUF1450 domain-containing protein</fullName>
    </submittedName>
</protein>
<dbReference type="Proteomes" id="UP001357223">
    <property type="component" value="Chromosome"/>
</dbReference>
<proteinExistence type="predicted"/>
<reference evidence="1 2" key="1">
    <citation type="submission" date="2023-10" db="EMBL/GenBank/DDBJ databases">
        <title>Niallia locisalis sp.nov. isolated from a salt pond sample.</title>
        <authorList>
            <person name="Li X.-J."/>
            <person name="Dong L."/>
        </authorList>
    </citation>
    <scope>NUCLEOTIDE SEQUENCE [LARGE SCALE GENOMIC DNA]</scope>
    <source>
        <strain evidence="1 2">DSM 29761</strain>
    </source>
</reference>
<organism evidence="1 2">
    <name type="scientific">Niallia oryzisoli</name>
    <dbReference type="NCBI Taxonomy" id="1737571"/>
    <lineage>
        <taxon>Bacteria</taxon>
        <taxon>Bacillati</taxon>
        <taxon>Bacillota</taxon>
        <taxon>Bacilli</taxon>
        <taxon>Bacillales</taxon>
        <taxon>Bacillaceae</taxon>
        <taxon>Niallia</taxon>
    </lineage>
</organism>
<accession>A0ABZ2CA38</accession>
<gene>
    <name evidence="1" type="ORF">R4Z09_24260</name>
</gene>
<dbReference type="RefSeq" id="WP_338449268.1">
    <property type="nucleotide sequence ID" value="NZ_CP137640.1"/>
</dbReference>
<dbReference type="InterPro" id="IPR009910">
    <property type="entry name" value="DUF1450"/>
</dbReference>
<dbReference type="Pfam" id="PF07293">
    <property type="entry name" value="DUF1450"/>
    <property type="match status" value="1"/>
</dbReference>